<dbReference type="InterPro" id="IPR001387">
    <property type="entry name" value="Cro/C1-type_HTH"/>
</dbReference>
<dbReference type="EMBL" id="CP013690">
    <property type="protein sequence ID" value="ALU26592.1"/>
    <property type="molecule type" value="Genomic_DNA"/>
</dbReference>
<dbReference type="PROSITE" id="PS50943">
    <property type="entry name" value="HTH_CROC1"/>
    <property type="match status" value="1"/>
</dbReference>
<dbReference type="Proteomes" id="UP000069030">
    <property type="component" value="Chromosome"/>
</dbReference>
<dbReference type="SMART" id="SM00530">
    <property type="entry name" value="HTH_XRE"/>
    <property type="match status" value="1"/>
</dbReference>
<dbReference type="SUPFAM" id="SSF47413">
    <property type="entry name" value="lambda repressor-like DNA-binding domains"/>
    <property type="match status" value="1"/>
</dbReference>
<dbReference type="InterPro" id="IPR010982">
    <property type="entry name" value="Lambda_DNA-bd_dom_sf"/>
</dbReference>
<dbReference type="CDD" id="cd00093">
    <property type="entry name" value="HTH_XRE"/>
    <property type="match status" value="1"/>
</dbReference>
<name>A0AAI8C5Q1_9FLAO</name>
<dbReference type="AlphaFoldDB" id="A0AAI8C5Q1"/>
<reference evidence="2 3" key="1">
    <citation type="journal article" date="2016" name="J. Zhejiang Univ. Sci. B">
        <title>Antibiotic resistance mechanisms of Myroides sp.</title>
        <authorList>
            <person name="Hu S."/>
            <person name="Yuan S."/>
            <person name="Qu H."/>
            <person name="Jiang T."/>
            <person name="Zhou Y."/>
            <person name="Wang M."/>
            <person name="Ming D."/>
        </authorList>
    </citation>
    <scope>NUCLEOTIDE SEQUENCE [LARGE SCALE GENOMIC DNA]</scope>
    <source>
        <strain evidence="2 3">PR63039</strain>
    </source>
</reference>
<dbReference type="Gene3D" id="1.10.260.40">
    <property type="entry name" value="lambda repressor-like DNA-binding domains"/>
    <property type="match status" value="1"/>
</dbReference>
<dbReference type="Pfam" id="PF01381">
    <property type="entry name" value="HTH_3"/>
    <property type="match status" value="1"/>
</dbReference>
<evidence type="ECO:0000259" key="1">
    <source>
        <dbReference type="PROSITE" id="PS50943"/>
    </source>
</evidence>
<proteinExistence type="predicted"/>
<gene>
    <name evidence="2" type="ORF">AS202_10710</name>
</gene>
<dbReference type="RefSeq" id="WP_058699376.1">
    <property type="nucleotide sequence ID" value="NZ_CP013690.1"/>
</dbReference>
<evidence type="ECO:0000313" key="3">
    <source>
        <dbReference type="Proteomes" id="UP000069030"/>
    </source>
</evidence>
<dbReference type="KEGG" id="mod:AS202_10710"/>
<dbReference type="GO" id="GO:0003677">
    <property type="term" value="F:DNA binding"/>
    <property type="evidence" value="ECO:0007669"/>
    <property type="project" value="InterPro"/>
</dbReference>
<organism evidence="2 3">
    <name type="scientific">Myroides odoratimimus</name>
    <dbReference type="NCBI Taxonomy" id="76832"/>
    <lineage>
        <taxon>Bacteria</taxon>
        <taxon>Pseudomonadati</taxon>
        <taxon>Bacteroidota</taxon>
        <taxon>Flavobacteriia</taxon>
        <taxon>Flavobacteriales</taxon>
        <taxon>Flavobacteriaceae</taxon>
        <taxon>Myroides</taxon>
    </lineage>
</organism>
<sequence>MTTDVKIKNRIKEVAKSRGVSNQLIALKCNVHYTTVSQWFSNRQQPSIENIIKILELLEVDFTDIVIYENHSINTGLGKVLEKKLKSLLNKDELPLQITQVNTKTKKKEKVYNPIIIEELKKIEKEHKSK</sequence>
<feature type="domain" description="HTH cro/C1-type" evidence="1">
    <location>
        <begin position="11"/>
        <end position="65"/>
    </location>
</feature>
<accession>A0AAI8C5Q1</accession>
<evidence type="ECO:0000313" key="2">
    <source>
        <dbReference type="EMBL" id="ALU26592.1"/>
    </source>
</evidence>
<protein>
    <recommendedName>
        <fullName evidence="1">HTH cro/C1-type domain-containing protein</fullName>
    </recommendedName>
</protein>